<reference evidence="7" key="1">
    <citation type="submission" date="2018-05" db="EMBL/GenBank/DDBJ databases">
        <authorList>
            <person name="Lanie J.A."/>
            <person name="Ng W.-L."/>
            <person name="Kazmierczak K.M."/>
            <person name="Andrzejewski T.M."/>
            <person name="Davidsen T.M."/>
            <person name="Wayne K.J."/>
            <person name="Tettelin H."/>
            <person name="Glass J.I."/>
            <person name="Rusch D."/>
            <person name="Podicherti R."/>
            <person name="Tsui H.-C.T."/>
            <person name="Winkler M.E."/>
        </authorList>
    </citation>
    <scope>NUCLEOTIDE SEQUENCE</scope>
</reference>
<keyword evidence="4" id="KW-0067">ATP-binding</keyword>
<protein>
    <recommendedName>
        <fullName evidence="6">Protein kinase domain-containing protein</fullName>
    </recommendedName>
</protein>
<keyword evidence="5" id="KW-1133">Transmembrane helix</keyword>
<dbReference type="SMART" id="SM00220">
    <property type="entry name" value="S_TKc"/>
    <property type="match status" value="1"/>
</dbReference>
<dbReference type="AlphaFoldDB" id="A0A382NWF4"/>
<dbReference type="GO" id="GO:0004674">
    <property type="term" value="F:protein serine/threonine kinase activity"/>
    <property type="evidence" value="ECO:0007669"/>
    <property type="project" value="TreeGrafter"/>
</dbReference>
<keyword evidence="3" id="KW-0418">Kinase</keyword>
<dbReference type="InterPro" id="IPR017441">
    <property type="entry name" value="Protein_kinase_ATP_BS"/>
</dbReference>
<keyword evidence="5" id="KW-0812">Transmembrane</keyword>
<dbReference type="PROSITE" id="PS50011">
    <property type="entry name" value="PROTEIN_KINASE_DOM"/>
    <property type="match status" value="1"/>
</dbReference>
<keyword evidence="5" id="KW-0472">Membrane</keyword>
<evidence type="ECO:0000256" key="5">
    <source>
        <dbReference type="SAM" id="Phobius"/>
    </source>
</evidence>
<dbReference type="SUPFAM" id="SSF56112">
    <property type="entry name" value="Protein kinase-like (PK-like)"/>
    <property type="match status" value="1"/>
</dbReference>
<feature type="domain" description="Protein kinase" evidence="6">
    <location>
        <begin position="58"/>
        <end position="322"/>
    </location>
</feature>
<evidence type="ECO:0000256" key="2">
    <source>
        <dbReference type="ARBA" id="ARBA00022741"/>
    </source>
</evidence>
<dbReference type="PROSITE" id="PS00108">
    <property type="entry name" value="PROTEIN_KINASE_ST"/>
    <property type="match status" value="1"/>
</dbReference>
<sequence length="362" mass="40173">LTEGSLVESDLAWHEGLEQWMPVGQVCTQLTARTQAPGAAAVAETPREAPTTFGQGRYRCQQLLGEGGMGQVWLVYDEQLDRPVALKTLHQRSAADIEALRELKEEVQKCLELTHPNIIRIYDLAEPPEEDAFISMEYVSGEDLHEKLKQHPEGRFSWKEIEPYALSLCDALEYAHDQGMVHRDLKPQNLIVTKENELKLADFGIAAPATSDGEEAVPRAGTPIYWGPQQAQGMTPAPTDDIYSFGITLYHLLVGDAPFLGASEPEITRQHVEDQPMHPQKKLEELGGKGKIPGYVSDLILKCLAKKPTERFRGAGEVRAWLKAKGDPVAKKQKRMAMVAVASLVLMLVMGALSLWAMMQKK</sequence>
<dbReference type="EMBL" id="UINC01103233">
    <property type="protein sequence ID" value="SVC65459.1"/>
    <property type="molecule type" value="Genomic_DNA"/>
</dbReference>
<evidence type="ECO:0000256" key="1">
    <source>
        <dbReference type="ARBA" id="ARBA00022679"/>
    </source>
</evidence>
<dbReference type="InterPro" id="IPR000719">
    <property type="entry name" value="Prot_kinase_dom"/>
</dbReference>
<dbReference type="InterPro" id="IPR008271">
    <property type="entry name" value="Ser/Thr_kinase_AS"/>
</dbReference>
<dbReference type="PANTHER" id="PTHR43289">
    <property type="entry name" value="MITOGEN-ACTIVATED PROTEIN KINASE KINASE KINASE 20-RELATED"/>
    <property type="match status" value="1"/>
</dbReference>
<dbReference type="Gene3D" id="3.30.200.20">
    <property type="entry name" value="Phosphorylase Kinase, domain 1"/>
    <property type="match status" value="1"/>
</dbReference>
<feature type="transmembrane region" description="Helical" evidence="5">
    <location>
        <begin position="336"/>
        <end position="358"/>
    </location>
</feature>
<evidence type="ECO:0000259" key="6">
    <source>
        <dbReference type="PROSITE" id="PS50011"/>
    </source>
</evidence>
<feature type="non-terminal residue" evidence="7">
    <location>
        <position position="362"/>
    </location>
</feature>
<evidence type="ECO:0000313" key="7">
    <source>
        <dbReference type="EMBL" id="SVC65459.1"/>
    </source>
</evidence>
<evidence type="ECO:0000256" key="3">
    <source>
        <dbReference type="ARBA" id="ARBA00022777"/>
    </source>
</evidence>
<dbReference type="GO" id="GO:0005524">
    <property type="term" value="F:ATP binding"/>
    <property type="evidence" value="ECO:0007669"/>
    <property type="project" value="UniProtKB-KW"/>
</dbReference>
<gene>
    <name evidence="7" type="ORF">METZ01_LOCUS318313</name>
</gene>
<dbReference type="PROSITE" id="PS00107">
    <property type="entry name" value="PROTEIN_KINASE_ATP"/>
    <property type="match status" value="1"/>
</dbReference>
<keyword evidence="2" id="KW-0547">Nucleotide-binding</keyword>
<evidence type="ECO:0000256" key="4">
    <source>
        <dbReference type="ARBA" id="ARBA00022840"/>
    </source>
</evidence>
<name>A0A382NWF4_9ZZZZ</name>
<dbReference type="PANTHER" id="PTHR43289:SF6">
    <property type="entry name" value="SERINE_THREONINE-PROTEIN KINASE NEKL-3"/>
    <property type="match status" value="1"/>
</dbReference>
<dbReference type="InterPro" id="IPR011009">
    <property type="entry name" value="Kinase-like_dom_sf"/>
</dbReference>
<accession>A0A382NWF4</accession>
<dbReference type="Gene3D" id="1.10.510.10">
    <property type="entry name" value="Transferase(Phosphotransferase) domain 1"/>
    <property type="match status" value="1"/>
</dbReference>
<keyword evidence="1" id="KW-0808">Transferase</keyword>
<organism evidence="7">
    <name type="scientific">marine metagenome</name>
    <dbReference type="NCBI Taxonomy" id="408172"/>
    <lineage>
        <taxon>unclassified sequences</taxon>
        <taxon>metagenomes</taxon>
        <taxon>ecological metagenomes</taxon>
    </lineage>
</organism>
<proteinExistence type="predicted"/>
<dbReference type="Pfam" id="PF00069">
    <property type="entry name" value="Pkinase"/>
    <property type="match status" value="1"/>
</dbReference>
<dbReference type="CDD" id="cd14014">
    <property type="entry name" value="STKc_PknB_like"/>
    <property type="match status" value="1"/>
</dbReference>
<feature type="non-terminal residue" evidence="7">
    <location>
        <position position="1"/>
    </location>
</feature>